<protein>
    <recommendedName>
        <fullName evidence="4">Elongin-A</fullName>
    </recommendedName>
</protein>
<dbReference type="PANTHER" id="PTHR47543">
    <property type="entry name" value="OS08G0169600 PROTEIN"/>
    <property type="match status" value="1"/>
</dbReference>
<keyword evidence="3" id="KW-1185">Reference proteome</keyword>
<gene>
    <name evidence="2" type="ORF">ACJIZ3_010587</name>
</gene>
<feature type="region of interest" description="Disordered" evidence="1">
    <location>
        <begin position="187"/>
        <end position="228"/>
    </location>
</feature>
<name>A0ABD3UH14_9LAMI</name>
<dbReference type="Proteomes" id="UP001634393">
    <property type="component" value="Unassembled WGS sequence"/>
</dbReference>
<evidence type="ECO:0008006" key="4">
    <source>
        <dbReference type="Google" id="ProtNLM"/>
    </source>
</evidence>
<evidence type="ECO:0000313" key="2">
    <source>
        <dbReference type="EMBL" id="KAL3848705.1"/>
    </source>
</evidence>
<evidence type="ECO:0000313" key="3">
    <source>
        <dbReference type="Proteomes" id="UP001634393"/>
    </source>
</evidence>
<proteinExistence type="predicted"/>
<dbReference type="Gene3D" id="6.10.250.3180">
    <property type="match status" value="1"/>
</dbReference>
<reference evidence="2 3" key="1">
    <citation type="submission" date="2024-12" db="EMBL/GenBank/DDBJ databases">
        <title>The unique morphological basis and parallel evolutionary history of personate flowers in Penstemon.</title>
        <authorList>
            <person name="Depatie T.H."/>
            <person name="Wessinger C.A."/>
        </authorList>
    </citation>
    <scope>NUCLEOTIDE SEQUENCE [LARGE SCALE GENOMIC DNA]</scope>
    <source>
        <strain evidence="2">WTNN_2</strain>
        <tissue evidence="2">Leaf</tissue>
    </source>
</reference>
<dbReference type="InterPro" id="IPR010684">
    <property type="entry name" value="RNA_pol_II_trans_fac_SIII_A"/>
</dbReference>
<evidence type="ECO:0000256" key="1">
    <source>
        <dbReference type="SAM" id="MobiDB-lite"/>
    </source>
</evidence>
<feature type="compositionally biased region" description="Low complexity" evidence="1">
    <location>
        <begin position="203"/>
        <end position="222"/>
    </location>
</feature>
<sequence length="228" mass="26162">MMRKVPSLVDLCVRVAVDNVRYIGNVGETENHLLERILPHCTLDQLKHIEDSTENRDLSPITDKLWKEFYKRQFGDDSINILVERMRQKKVMYKWKQLYEAKLKEREKATQESCDRLRKRYLEVNAKKQSRQVQLCTKVPSSSAKRSYSGGVVANNIYNTKSGLMKKAKIEFINSREVKNIAAMKNKAVQRSHSVSSPVKRVTSSGPSGLPSSSSSSSKLTKPIQRRF</sequence>
<comment type="caution">
    <text evidence="2">The sequence shown here is derived from an EMBL/GenBank/DDBJ whole genome shotgun (WGS) entry which is preliminary data.</text>
</comment>
<accession>A0ABD3UH14</accession>
<dbReference type="Pfam" id="PF06881">
    <property type="entry name" value="Elongin_A"/>
    <property type="match status" value="1"/>
</dbReference>
<dbReference type="AlphaFoldDB" id="A0ABD3UH14"/>
<dbReference type="EMBL" id="JBJXBP010000001">
    <property type="protein sequence ID" value="KAL3848705.1"/>
    <property type="molecule type" value="Genomic_DNA"/>
</dbReference>
<dbReference type="PANTHER" id="PTHR47543:SF2">
    <property type="entry name" value="RNA POLYMERASE II TRANSCRIPTION FACTOR SIII SUBUNIT A"/>
    <property type="match status" value="1"/>
</dbReference>
<organism evidence="2 3">
    <name type="scientific">Penstemon smallii</name>
    <dbReference type="NCBI Taxonomy" id="265156"/>
    <lineage>
        <taxon>Eukaryota</taxon>
        <taxon>Viridiplantae</taxon>
        <taxon>Streptophyta</taxon>
        <taxon>Embryophyta</taxon>
        <taxon>Tracheophyta</taxon>
        <taxon>Spermatophyta</taxon>
        <taxon>Magnoliopsida</taxon>
        <taxon>eudicotyledons</taxon>
        <taxon>Gunneridae</taxon>
        <taxon>Pentapetalae</taxon>
        <taxon>asterids</taxon>
        <taxon>lamiids</taxon>
        <taxon>Lamiales</taxon>
        <taxon>Plantaginaceae</taxon>
        <taxon>Cheloneae</taxon>
        <taxon>Penstemon</taxon>
    </lineage>
</organism>